<accession>A0A5M6C6G8</accession>
<feature type="compositionally biased region" description="Polar residues" evidence="9">
    <location>
        <begin position="185"/>
        <end position="198"/>
    </location>
</feature>
<evidence type="ECO:0000313" key="11">
    <source>
        <dbReference type="Proteomes" id="UP000322225"/>
    </source>
</evidence>
<keyword evidence="8" id="KW-0010">Activator</keyword>
<keyword evidence="6 8" id="KW-0539">Nucleus</keyword>
<evidence type="ECO:0000256" key="2">
    <source>
        <dbReference type="ARBA" id="ARBA00007526"/>
    </source>
</evidence>
<sequence>MTQHGEEVEQDLSHIHWSWPEAIAANPERSLATSDLALDYFAYSPFWDSKSNNNVLRTQRRVENPTYGHAEEKVELNAFTSGFEYIVAHSQPPELFVIHRREVEPTGRRDRVTGAWFVLHDKVYQCPTLFDVVSTRLKNAASLVSKTLNTLSENKPPANPRSTTIWRAVQPSASTSSSSQPASTTNPVSPDASAQQRAQPERESVEDTPDLAKGKDSTQATTATASGPDWHLFHALQSTRTSLSSLDTLARTSVQKTDPNQELKNIETQMGLQFAFQSQSQGQTQGGVRQGLGSRSGSLRGSSVSGLKMGLSPATTQGGLTLGISPQAQGGYTPDGMTPRPGIGARIPSVAGSVLGGGAGAASPLATGYMA</sequence>
<evidence type="ECO:0000256" key="5">
    <source>
        <dbReference type="ARBA" id="ARBA00023163"/>
    </source>
</evidence>
<dbReference type="AlphaFoldDB" id="A0A5M6C6G8"/>
<evidence type="ECO:0000256" key="3">
    <source>
        <dbReference type="ARBA" id="ARBA00020634"/>
    </source>
</evidence>
<feature type="compositionally biased region" description="Polar residues" evidence="9">
    <location>
        <begin position="313"/>
        <end position="330"/>
    </location>
</feature>
<dbReference type="GO" id="GO:0003712">
    <property type="term" value="F:transcription coregulator activity"/>
    <property type="evidence" value="ECO:0007669"/>
    <property type="project" value="InterPro"/>
</dbReference>
<dbReference type="Pfam" id="PF04934">
    <property type="entry name" value="Med6"/>
    <property type="match status" value="1"/>
</dbReference>
<dbReference type="Gene3D" id="3.10.450.580">
    <property type="entry name" value="Mediator complex, subunit Med6"/>
    <property type="match status" value="1"/>
</dbReference>
<evidence type="ECO:0000256" key="1">
    <source>
        <dbReference type="ARBA" id="ARBA00004123"/>
    </source>
</evidence>
<comment type="function">
    <text evidence="8">Component of the Mediator complex, a coactivator involved in the regulated transcription of nearly all RNA polymerase II-dependent genes. Mediator functions as a bridge to convey information from gene-specific regulatory proteins to the basal RNA polymerase II transcription machinery. Mediator is recruited to promoters by direct interactions with regulatory proteins and serves as a scaffold for the assembly of a functional preinitiation complex with RNA polymerase II and the general transcription factors.</text>
</comment>
<evidence type="ECO:0000256" key="6">
    <source>
        <dbReference type="ARBA" id="ARBA00023242"/>
    </source>
</evidence>
<feature type="compositionally biased region" description="Low complexity" evidence="9">
    <location>
        <begin position="291"/>
        <end position="307"/>
    </location>
</feature>
<dbReference type="EMBL" id="CP144053">
    <property type="protein sequence ID" value="WWD17224.1"/>
    <property type="molecule type" value="Genomic_DNA"/>
</dbReference>
<keyword evidence="5 8" id="KW-0804">Transcription</keyword>
<gene>
    <name evidence="8" type="primary">MED6</name>
    <name evidence="10" type="ORF">CI109_101662</name>
</gene>
<feature type="region of interest" description="Disordered" evidence="9">
    <location>
        <begin position="169"/>
        <end position="226"/>
    </location>
</feature>
<feature type="compositionally biased region" description="Low complexity" evidence="9">
    <location>
        <begin position="170"/>
        <end position="184"/>
    </location>
</feature>
<dbReference type="Proteomes" id="UP000322225">
    <property type="component" value="Chromosome 3"/>
</dbReference>
<comment type="subunit">
    <text evidence="8">Component of the Mediator complex.</text>
</comment>
<evidence type="ECO:0000256" key="9">
    <source>
        <dbReference type="SAM" id="MobiDB-lite"/>
    </source>
</evidence>
<evidence type="ECO:0000256" key="7">
    <source>
        <dbReference type="ARBA" id="ARBA00031259"/>
    </source>
</evidence>
<dbReference type="InterPro" id="IPR038566">
    <property type="entry name" value="Mediator_Med6_sf"/>
</dbReference>
<dbReference type="GO" id="GO:0016592">
    <property type="term" value="C:mediator complex"/>
    <property type="evidence" value="ECO:0007669"/>
    <property type="project" value="InterPro"/>
</dbReference>
<protein>
    <recommendedName>
        <fullName evidence="3 8">Mediator of RNA polymerase II transcription subunit 6</fullName>
    </recommendedName>
    <alternativeName>
        <fullName evidence="7 8">Mediator complex subunit 6</fullName>
    </alternativeName>
</protein>
<evidence type="ECO:0000256" key="8">
    <source>
        <dbReference type="RuleBase" id="RU364143"/>
    </source>
</evidence>
<dbReference type="GO" id="GO:0006357">
    <property type="term" value="P:regulation of transcription by RNA polymerase II"/>
    <property type="evidence" value="ECO:0007669"/>
    <property type="project" value="InterPro"/>
</dbReference>
<dbReference type="OrthoDB" id="344220at2759"/>
<proteinExistence type="inferred from homology"/>
<name>A0A5M6C6G8_9TREE</name>
<evidence type="ECO:0000256" key="4">
    <source>
        <dbReference type="ARBA" id="ARBA00023015"/>
    </source>
</evidence>
<reference evidence="10" key="1">
    <citation type="submission" date="2017-08" db="EMBL/GenBank/DDBJ databases">
        <authorList>
            <person name="Cuomo C."/>
            <person name="Billmyre B."/>
            <person name="Heitman J."/>
        </authorList>
    </citation>
    <scope>NUCLEOTIDE SEQUENCE</scope>
    <source>
        <strain evidence="10">CBS 12478</strain>
    </source>
</reference>
<comment type="similarity">
    <text evidence="2 8">Belongs to the Mediator complex subunit 6 family.</text>
</comment>
<keyword evidence="4 8" id="KW-0805">Transcription regulation</keyword>
<organism evidence="10 11">
    <name type="scientific">Kwoniella shandongensis</name>
    <dbReference type="NCBI Taxonomy" id="1734106"/>
    <lineage>
        <taxon>Eukaryota</taxon>
        <taxon>Fungi</taxon>
        <taxon>Dikarya</taxon>
        <taxon>Basidiomycota</taxon>
        <taxon>Agaricomycotina</taxon>
        <taxon>Tremellomycetes</taxon>
        <taxon>Tremellales</taxon>
        <taxon>Cryptococcaceae</taxon>
        <taxon>Kwoniella</taxon>
    </lineage>
</organism>
<evidence type="ECO:0000313" key="10">
    <source>
        <dbReference type="EMBL" id="WWD17224.1"/>
    </source>
</evidence>
<feature type="compositionally biased region" description="Basic and acidic residues" evidence="9">
    <location>
        <begin position="199"/>
        <end position="216"/>
    </location>
</feature>
<comment type="subcellular location">
    <subcellularLocation>
        <location evidence="1 8">Nucleus</location>
    </subcellularLocation>
</comment>
<dbReference type="InterPro" id="IPR007018">
    <property type="entry name" value="Mediator_Med6"/>
</dbReference>
<reference evidence="10" key="2">
    <citation type="submission" date="2024-01" db="EMBL/GenBank/DDBJ databases">
        <title>Comparative genomics of Cryptococcus and Kwoniella reveals pathogenesis evolution and contrasting modes of karyotype evolution via chromosome fusion or intercentromeric recombination.</title>
        <authorList>
            <person name="Coelho M.A."/>
            <person name="David-Palma M."/>
            <person name="Shea T."/>
            <person name="Bowers K."/>
            <person name="McGinley-Smith S."/>
            <person name="Mohammad A.W."/>
            <person name="Gnirke A."/>
            <person name="Yurkov A.M."/>
            <person name="Nowrousian M."/>
            <person name="Sun S."/>
            <person name="Cuomo C.A."/>
            <person name="Heitman J."/>
        </authorList>
    </citation>
    <scope>NUCLEOTIDE SEQUENCE</scope>
    <source>
        <strain evidence="10">CBS 12478</strain>
    </source>
</reference>
<feature type="region of interest" description="Disordered" evidence="9">
    <location>
        <begin position="278"/>
        <end position="345"/>
    </location>
</feature>
<dbReference type="PANTHER" id="PTHR13104">
    <property type="entry name" value="MED-6-RELATED"/>
    <property type="match status" value="1"/>
</dbReference>
<keyword evidence="11" id="KW-1185">Reference proteome</keyword>